<gene>
    <name evidence="1" type="ORF">HAX54_003665</name>
</gene>
<dbReference type="EMBL" id="JACEIK010011681">
    <property type="protein sequence ID" value="MCE3215831.1"/>
    <property type="molecule type" value="Genomic_DNA"/>
</dbReference>
<proteinExistence type="predicted"/>
<comment type="caution">
    <text evidence="1">The sequence shown here is derived from an EMBL/GenBank/DDBJ whole genome shotgun (WGS) entry which is preliminary data.</text>
</comment>
<organism evidence="1 2">
    <name type="scientific">Datura stramonium</name>
    <name type="common">Jimsonweed</name>
    <name type="synonym">Common thornapple</name>
    <dbReference type="NCBI Taxonomy" id="4076"/>
    <lineage>
        <taxon>Eukaryota</taxon>
        <taxon>Viridiplantae</taxon>
        <taxon>Streptophyta</taxon>
        <taxon>Embryophyta</taxon>
        <taxon>Tracheophyta</taxon>
        <taxon>Spermatophyta</taxon>
        <taxon>Magnoliopsida</taxon>
        <taxon>eudicotyledons</taxon>
        <taxon>Gunneridae</taxon>
        <taxon>Pentapetalae</taxon>
        <taxon>asterids</taxon>
        <taxon>lamiids</taxon>
        <taxon>Solanales</taxon>
        <taxon>Solanaceae</taxon>
        <taxon>Solanoideae</taxon>
        <taxon>Datureae</taxon>
        <taxon>Datura</taxon>
    </lineage>
</organism>
<keyword evidence="2" id="KW-1185">Reference proteome</keyword>
<accession>A0ABS8WVE7</accession>
<evidence type="ECO:0000313" key="2">
    <source>
        <dbReference type="Proteomes" id="UP000823775"/>
    </source>
</evidence>
<dbReference type="Proteomes" id="UP000823775">
    <property type="component" value="Unassembled WGS sequence"/>
</dbReference>
<protein>
    <submittedName>
        <fullName evidence="1">Uncharacterized protein</fullName>
    </submittedName>
</protein>
<name>A0ABS8WVE7_DATST</name>
<sequence length="198" mass="22106">MLQFNLTKELSQADSTVLPSPIQKEAVSRPTAPAPQTLSTSFLRPTLGGNWEKAREFFSLHPDATSARITKGGRLHLPHCSWANKDVALHILQHMPELGIERDQNEDTILHVLARKPLAFSDNIGLGIWQRLVYAFLVDSPSHAHTTAYSFVAAGAEEYFMEFIVELIQSYQISSGRLMRKVGASFTLLSFTARKDLN</sequence>
<reference evidence="1 2" key="1">
    <citation type="journal article" date="2021" name="BMC Genomics">
        <title>Datura genome reveals duplications of psychoactive alkaloid biosynthetic genes and high mutation rate following tissue culture.</title>
        <authorList>
            <person name="Rajewski A."/>
            <person name="Carter-House D."/>
            <person name="Stajich J."/>
            <person name="Litt A."/>
        </authorList>
    </citation>
    <scope>NUCLEOTIDE SEQUENCE [LARGE SCALE GENOMIC DNA]</scope>
    <source>
        <strain evidence="1">AR-01</strain>
    </source>
</reference>
<evidence type="ECO:0000313" key="1">
    <source>
        <dbReference type="EMBL" id="MCE3215831.1"/>
    </source>
</evidence>